<dbReference type="GO" id="GO:2000762">
    <property type="term" value="P:regulation of phenylpropanoid metabolic process"/>
    <property type="evidence" value="ECO:0007669"/>
    <property type="project" value="InterPro"/>
</dbReference>
<dbReference type="InterPro" id="IPR036047">
    <property type="entry name" value="F-box-like_dom_sf"/>
</dbReference>
<evidence type="ECO:0000259" key="1">
    <source>
        <dbReference type="Pfam" id="PF00646"/>
    </source>
</evidence>
<dbReference type="CDD" id="cd22152">
    <property type="entry name" value="F-box_AtAFR-like"/>
    <property type="match status" value="1"/>
</dbReference>
<dbReference type="Pfam" id="PF00646">
    <property type="entry name" value="F-box"/>
    <property type="match status" value="1"/>
</dbReference>
<sequence length="182" mass="19463">MADEQALLPGLPDDVALDCIARIPHRFHPGLRPICRRWRDLVAAPSFRCHRQRINTAEDLIFLVQALGGAAAESTAGDAKDSGKTTAAPDLCPPIYAISIYSVTDGSWHRLASPEPVPMFAQCAAVMRGGRVFVMGAAGEEGSVGGGGYRGWILEIQGGKWRRAVTPAMFAGFPYSAATVRL</sequence>
<dbReference type="InterPro" id="IPR001810">
    <property type="entry name" value="F-box_dom"/>
</dbReference>
<dbReference type="GO" id="GO:0080037">
    <property type="term" value="P:negative regulation of cytokinin-activated signaling pathway"/>
    <property type="evidence" value="ECO:0007669"/>
    <property type="project" value="InterPro"/>
</dbReference>
<dbReference type="InterPro" id="IPR044595">
    <property type="entry name" value="KMD1-4"/>
</dbReference>
<dbReference type="Proteomes" id="UP001418222">
    <property type="component" value="Unassembled WGS sequence"/>
</dbReference>
<evidence type="ECO:0000313" key="3">
    <source>
        <dbReference type="Proteomes" id="UP001418222"/>
    </source>
</evidence>
<accession>A0AAP0B6L9</accession>
<dbReference type="AlphaFoldDB" id="A0AAP0B6L9"/>
<organism evidence="2 3">
    <name type="scientific">Platanthera zijinensis</name>
    <dbReference type="NCBI Taxonomy" id="2320716"/>
    <lineage>
        <taxon>Eukaryota</taxon>
        <taxon>Viridiplantae</taxon>
        <taxon>Streptophyta</taxon>
        <taxon>Embryophyta</taxon>
        <taxon>Tracheophyta</taxon>
        <taxon>Spermatophyta</taxon>
        <taxon>Magnoliopsida</taxon>
        <taxon>Liliopsida</taxon>
        <taxon>Asparagales</taxon>
        <taxon>Orchidaceae</taxon>
        <taxon>Orchidoideae</taxon>
        <taxon>Orchideae</taxon>
        <taxon>Orchidinae</taxon>
        <taxon>Platanthera</taxon>
    </lineage>
</organism>
<dbReference type="EMBL" id="JBBWWQ010000014">
    <property type="protein sequence ID" value="KAK8930512.1"/>
    <property type="molecule type" value="Genomic_DNA"/>
</dbReference>
<protein>
    <submittedName>
        <fullName evidence="2">F-box/kelch-repeat protein</fullName>
    </submittedName>
</protein>
<feature type="domain" description="F-box" evidence="1">
    <location>
        <begin position="9"/>
        <end position="48"/>
    </location>
</feature>
<keyword evidence="3" id="KW-1185">Reference proteome</keyword>
<evidence type="ECO:0000313" key="2">
    <source>
        <dbReference type="EMBL" id="KAK8930512.1"/>
    </source>
</evidence>
<dbReference type="PANTHER" id="PTHR46407:SF21">
    <property type="entry name" value="F-BOX_KELCH-REPEAT PROTEIN SKIP20"/>
    <property type="match status" value="1"/>
</dbReference>
<dbReference type="SUPFAM" id="SSF50965">
    <property type="entry name" value="Galactose oxidase, central domain"/>
    <property type="match status" value="1"/>
</dbReference>
<dbReference type="Gene3D" id="2.120.10.80">
    <property type="entry name" value="Kelch-type beta propeller"/>
    <property type="match status" value="1"/>
</dbReference>
<dbReference type="PANTHER" id="PTHR46407">
    <property type="entry name" value="OS02G0208700 PROTEIN"/>
    <property type="match status" value="1"/>
</dbReference>
<dbReference type="GO" id="GO:0005829">
    <property type="term" value="C:cytosol"/>
    <property type="evidence" value="ECO:0007669"/>
    <property type="project" value="TreeGrafter"/>
</dbReference>
<gene>
    <name evidence="2" type="ORF">KSP39_PZI016123</name>
</gene>
<dbReference type="InterPro" id="IPR015915">
    <property type="entry name" value="Kelch-typ_b-propeller"/>
</dbReference>
<name>A0AAP0B6L9_9ASPA</name>
<dbReference type="InterPro" id="IPR011043">
    <property type="entry name" value="Gal_Oxase/kelch_b-propeller"/>
</dbReference>
<proteinExistence type="predicted"/>
<comment type="caution">
    <text evidence="2">The sequence shown here is derived from an EMBL/GenBank/DDBJ whole genome shotgun (WGS) entry which is preliminary data.</text>
</comment>
<reference evidence="2 3" key="1">
    <citation type="journal article" date="2022" name="Nat. Plants">
        <title>Genomes of leafy and leafless Platanthera orchids illuminate the evolution of mycoheterotrophy.</title>
        <authorList>
            <person name="Li M.H."/>
            <person name="Liu K.W."/>
            <person name="Li Z."/>
            <person name="Lu H.C."/>
            <person name="Ye Q.L."/>
            <person name="Zhang D."/>
            <person name="Wang J.Y."/>
            <person name="Li Y.F."/>
            <person name="Zhong Z.M."/>
            <person name="Liu X."/>
            <person name="Yu X."/>
            <person name="Liu D.K."/>
            <person name="Tu X.D."/>
            <person name="Liu B."/>
            <person name="Hao Y."/>
            <person name="Liao X.Y."/>
            <person name="Jiang Y.T."/>
            <person name="Sun W.H."/>
            <person name="Chen J."/>
            <person name="Chen Y.Q."/>
            <person name="Ai Y."/>
            <person name="Zhai J.W."/>
            <person name="Wu S.S."/>
            <person name="Zhou Z."/>
            <person name="Hsiao Y.Y."/>
            <person name="Wu W.L."/>
            <person name="Chen Y.Y."/>
            <person name="Lin Y.F."/>
            <person name="Hsu J.L."/>
            <person name="Li C.Y."/>
            <person name="Wang Z.W."/>
            <person name="Zhao X."/>
            <person name="Zhong W.Y."/>
            <person name="Ma X.K."/>
            <person name="Ma L."/>
            <person name="Huang J."/>
            <person name="Chen G.Z."/>
            <person name="Huang M.Z."/>
            <person name="Huang L."/>
            <person name="Peng D.H."/>
            <person name="Luo Y.B."/>
            <person name="Zou S.Q."/>
            <person name="Chen S.P."/>
            <person name="Lan S."/>
            <person name="Tsai W.C."/>
            <person name="Van de Peer Y."/>
            <person name="Liu Z.J."/>
        </authorList>
    </citation>
    <scope>NUCLEOTIDE SEQUENCE [LARGE SCALE GENOMIC DNA]</scope>
    <source>
        <strain evidence="2">Lor287</strain>
    </source>
</reference>
<dbReference type="SUPFAM" id="SSF81383">
    <property type="entry name" value="F-box domain"/>
    <property type="match status" value="1"/>
</dbReference>